<dbReference type="FunFam" id="1.10.10.10:FF:000322">
    <property type="entry name" value="Probable disease resistance protein At1g63360"/>
    <property type="match status" value="1"/>
</dbReference>
<dbReference type="Pfam" id="PF00931">
    <property type="entry name" value="NB-ARC"/>
    <property type="match status" value="1"/>
</dbReference>
<evidence type="ECO:0000256" key="6">
    <source>
        <dbReference type="ARBA" id="ARBA00023054"/>
    </source>
</evidence>
<dbReference type="InterPro" id="IPR036388">
    <property type="entry name" value="WH-like_DNA-bd_sf"/>
</dbReference>
<dbReference type="SUPFAM" id="SSF52540">
    <property type="entry name" value="P-loop containing nucleoside triphosphate hydrolases"/>
    <property type="match status" value="1"/>
</dbReference>
<comment type="similarity">
    <text evidence="1">Belongs to the disease resistance NB-LRR family.</text>
</comment>
<dbReference type="PRINTS" id="PR00364">
    <property type="entry name" value="DISEASERSIST"/>
</dbReference>
<keyword evidence="3" id="KW-0677">Repeat</keyword>
<sequence>MAFWEDWVCFYYGRRSLKNKIKRHLRRLSNKDIEFVTMELRSIRAALRMVGGVPPEHLPQHLKVWADLSREVSYDIEDILDTFLVRVVEAAADRSNSKDLIVRKMPKARNPFLRSKKGRARREIANAISEVKTLVRHIAKGRARYADETAIRAQDIAEMRGSYRWIHPTAASVGTRLVGIDAPRYHLISLLTATHDMSHRGLKTVSIVGVGGLGKTTLARAVYQEIVPRFMCGAFVSLSMNPNMNTILANMLRQLDAEKYTDITEESWNEGQLLDELRQFLQNKRYLIAIDDIWDIKSWQRIRNALVDNNLGSRIITTTRKLDVADKASIVYELEPLSYENSKALLYETIFGSEGKNHDNQWDESWNKILKRCGGLPLPLLKIGRTLASKPREEWYDVFNNIESAFEGDSSGVDKIRRILLQSYYHLPIHLRACFLYVSVFPEDYEFRRDRLVWRWIAEGFIREKQGRSSFQNGQIYFEELLNRGMIREVNKNVSDGMAKYCQVHDLILDLACSLASDENFVTNMVDDQREQTFFGRKVRRLSLQNSRPPLQNVQLERRACTMQLTHVRSVSAFGTGINLMPPLSNFHVLRVLDLEGCDLRESYYDLGHLGGLLHLRYLGLRGTHVAQLPKDIGNLRFLQILDLKGTTIRVLPSTVALLCQLLCLYIEDETRMPNGLENLTLLEELSKISVSECPGFMKELASLVELKVLNIVLQQDMSENSQKIFLQSLCNLHKIQDFSVSGCPDLDFIGEGWEPPPSLQRFITVDGSFSVMPGWASNTENLSELYLGVRDLRREDLQSLGRLRNLRILRLAVERMSMRLAVDADAFPCLTQLQLRAKTCLVFCLGAMPKVAVLEFTLDMDRANGDFDWGLENLLSLEKVTVYLRSMNGASTAEGEAALKDAISVHPRHPTLEIAMVACHPDDDQQVQSVDGC</sequence>
<dbReference type="Pfam" id="PF23598">
    <property type="entry name" value="LRR_14"/>
    <property type="match status" value="1"/>
</dbReference>
<dbReference type="InterPro" id="IPR041118">
    <property type="entry name" value="Rx_N"/>
</dbReference>
<keyword evidence="4" id="KW-0547">Nucleotide-binding</keyword>
<dbReference type="Proteomes" id="UP001341281">
    <property type="component" value="Chromosome 06"/>
</dbReference>
<feature type="domain" description="NB-ARC" evidence="7">
    <location>
        <begin position="199"/>
        <end position="349"/>
    </location>
</feature>
<dbReference type="Gene3D" id="1.10.10.10">
    <property type="entry name" value="Winged helix-like DNA-binding domain superfamily/Winged helix DNA-binding domain"/>
    <property type="match status" value="1"/>
</dbReference>
<evidence type="ECO:0000313" key="11">
    <source>
        <dbReference type="EMBL" id="WVZ82785.1"/>
    </source>
</evidence>
<dbReference type="InterPro" id="IPR032675">
    <property type="entry name" value="LRR_dom_sf"/>
</dbReference>
<feature type="domain" description="Disease resistance N-terminal" evidence="8">
    <location>
        <begin position="25"/>
        <end position="92"/>
    </location>
</feature>
<dbReference type="GO" id="GO:0043531">
    <property type="term" value="F:ADP binding"/>
    <property type="evidence" value="ECO:0007669"/>
    <property type="project" value="InterPro"/>
</dbReference>
<dbReference type="SUPFAM" id="SSF52058">
    <property type="entry name" value="L domain-like"/>
    <property type="match status" value="1"/>
</dbReference>
<dbReference type="PANTHER" id="PTHR23155">
    <property type="entry name" value="DISEASE RESISTANCE PROTEIN RP"/>
    <property type="match status" value="1"/>
</dbReference>
<reference evidence="11 12" key="1">
    <citation type="submission" date="2024-02" db="EMBL/GenBank/DDBJ databases">
        <title>High-quality chromosome-scale genome assembly of Pensacola bahiagrass (Paspalum notatum Flugge var. saurae).</title>
        <authorList>
            <person name="Vega J.M."/>
            <person name="Podio M."/>
            <person name="Orjuela J."/>
            <person name="Siena L.A."/>
            <person name="Pessino S.C."/>
            <person name="Combes M.C."/>
            <person name="Mariac C."/>
            <person name="Albertini E."/>
            <person name="Pupilli F."/>
            <person name="Ortiz J.P.A."/>
            <person name="Leblanc O."/>
        </authorList>
    </citation>
    <scope>NUCLEOTIDE SEQUENCE [LARGE SCALE GENOMIC DNA]</scope>
    <source>
        <strain evidence="11">R1</strain>
        <tissue evidence="11">Leaf</tissue>
    </source>
</reference>
<evidence type="ECO:0008006" key="13">
    <source>
        <dbReference type="Google" id="ProtNLM"/>
    </source>
</evidence>
<dbReference type="Gene3D" id="3.40.50.300">
    <property type="entry name" value="P-loop containing nucleotide triphosphate hydrolases"/>
    <property type="match status" value="1"/>
</dbReference>
<dbReference type="GO" id="GO:0002758">
    <property type="term" value="P:innate immune response-activating signaling pathway"/>
    <property type="evidence" value="ECO:0007669"/>
    <property type="project" value="UniProtKB-ARBA"/>
</dbReference>
<dbReference type="Gene3D" id="1.10.8.430">
    <property type="entry name" value="Helical domain of apoptotic protease-activating factors"/>
    <property type="match status" value="1"/>
</dbReference>
<keyword evidence="6" id="KW-0175">Coiled coil</keyword>
<dbReference type="InterPro" id="IPR044974">
    <property type="entry name" value="Disease_R_plants"/>
</dbReference>
<dbReference type="GO" id="GO:0009626">
    <property type="term" value="P:plant-type hypersensitive response"/>
    <property type="evidence" value="ECO:0007669"/>
    <property type="project" value="UniProtKB-ARBA"/>
</dbReference>
<dbReference type="InterPro" id="IPR055414">
    <property type="entry name" value="LRR_R13L4/SHOC2-like"/>
</dbReference>
<protein>
    <recommendedName>
        <fullName evidence="13">NB-ARC domain-containing protein</fullName>
    </recommendedName>
</protein>
<dbReference type="Pfam" id="PF18052">
    <property type="entry name" value="Rx_N"/>
    <property type="match status" value="1"/>
</dbReference>
<evidence type="ECO:0000256" key="1">
    <source>
        <dbReference type="ARBA" id="ARBA00008894"/>
    </source>
</evidence>
<dbReference type="AlphaFoldDB" id="A0AAQ3TZK5"/>
<dbReference type="Gene3D" id="3.80.10.10">
    <property type="entry name" value="Ribonuclease Inhibitor"/>
    <property type="match status" value="1"/>
</dbReference>
<evidence type="ECO:0000256" key="5">
    <source>
        <dbReference type="ARBA" id="ARBA00022821"/>
    </source>
</evidence>
<dbReference type="PANTHER" id="PTHR23155:SF1116">
    <property type="entry name" value="OS12G0273300 PROTEIN"/>
    <property type="match status" value="1"/>
</dbReference>
<evidence type="ECO:0000256" key="2">
    <source>
        <dbReference type="ARBA" id="ARBA00022614"/>
    </source>
</evidence>
<dbReference type="InterPro" id="IPR002182">
    <property type="entry name" value="NB-ARC"/>
</dbReference>
<evidence type="ECO:0000313" key="12">
    <source>
        <dbReference type="Proteomes" id="UP001341281"/>
    </source>
</evidence>
<evidence type="ECO:0000259" key="7">
    <source>
        <dbReference type="Pfam" id="PF00931"/>
    </source>
</evidence>
<organism evidence="11 12">
    <name type="scientific">Paspalum notatum var. saurae</name>
    <dbReference type="NCBI Taxonomy" id="547442"/>
    <lineage>
        <taxon>Eukaryota</taxon>
        <taxon>Viridiplantae</taxon>
        <taxon>Streptophyta</taxon>
        <taxon>Embryophyta</taxon>
        <taxon>Tracheophyta</taxon>
        <taxon>Spermatophyta</taxon>
        <taxon>Magnoliopsida</taxon>
        <taxon>Liliopsida</taxon>
        <taxon>Poales</taxon>
        <taxon>Poaceae</taxon>
        <taxon>PACMAD clade</taxon>
        <taxon>Panicoideae</taxon>
        <taxon>Andropogonodae</taxon>
        <taxon>Paspaleae</taxon>
        <taxon>Paspalinae</taxon>
        <taxon>Paspalum</taxon>
    </lineage>
</organism>
<feature type="domain" description="Disease resistance protein winged helix" evidence="9">
    <location>
        <begin position="440"/>
        <end position="512"/>
    </location>
</feature>
<name>A0AAQ3TZK5_PASNO</name>
<dbReference type="Gene3D" id="1.20.5.4130">
    <property type="match status" value="1"/>
</dbReference>
<keyword evidence="5" id="KW-0611">Plant defense</keyword>
<gene>
    <name evidence="11" type="ORF">U9M48_030012</name>
</gene>
<evidence type="ECO:0000259" key="8">
    <source>
        <dbReference type="Pfam" id="PF18052"/>
    </source>
</evidence>
<dbReference type="GO" id="GO:0042742">
    <property type="term" value="P:defense response to bacterium"/>
    <property type="evidence" value="ECO:0007669"/>
    <property type="project" value="UniProtKB-ARBA"/>
</dbReference>
<evidence type="ECO:0000256" key="4">
    <source>
        <dbReference type="ARBA" id="ARBA00022741"/>
    </source>
</evidence>
<evidence type="ECO:0000256" key="3">
    <source>
        <dbReference type="ARBA" id="ARBA00022737"/>
    </source>
</evidence>
<keyword evidence="2" id="KW-0433">Leucine-rich repeat</keyword>
<dbReference type="InterPro" id="IPR027417">
    <property type="entry name" value="P-loop_NTPase"/>
</dbReference>
<dbReference type="InterPro" id="IPR042197">
    <property type="entry name" value="Apaf_helical"/>
</dbReference>
<feature type="domain" description="Disease resistance R13L4/SHOC-2-like LRR" evidence="10">
    <location>
        <begin position="567"/>
        <end position="913"/>
    </location>
</feature>
<keyword evidence="12" id="KW-1185">Reference proteome</keyword>
<evidence type="ECO:0000259" key="9">
    <source>
        <dbReference type="Pfam" id="PF23559"/>
    </source>
</evidence>
<proteinExistence type="inferred from homology"/>
<evidence type="ECO:0000259" key="10">
    <source>
        <dbReference type="Pfam" id="PF23598"/>
    </source>
</evidence>
<dbReference type="EMBL" id="CP144750">
    <property type="protein sequence ID" value="WVZ82785.1"/>
    <property type="molecule type" value="Genomic_DNA"/>
</dbReference>
<accession>A0AAQ3TZK5</accession>
<dbReference type="Pfam" id="PF23559">
    <property type="entry name" value="WHD_DRP"/>
    <property type="match status" value="1"/>
</dbReference>
<dbReference type="InterPro" id="IPR058922">
    <property type="entry name" value="WHD_DRP"/>
</dbReference>